<evidence type="ECO:0000313" key="9">
    <source>
        <dbReference type="Proteomes" id="UP000800039"/>
    </source>
</evidence>
<dbReference type="GeneID" id="63851972"/>
<feature type="domain" description="RING-type" evidence="6">
    <location>
        <begin position="160"/>
        <end position="221"/>
    </location>
</feature>
<reference evidence="8" key="1">
    <citation type="submission" date="2020-01" db="EMBL/GenBank/DDBJ databases">
        <authorList>
            <consortium name="DOE Joint Genome Institute"/>
            <person name="Haridas S."/>
            <person name="Albert R."/>
            <person name="Binder M."/>
            <person name="Bloem J."/>
            <person name="Labutti K."/>
            <person name="Salamov A."/>
            <person name="Andreopoulos B."/>
            <person name="Baker S.E."/>
            <person name="Barry K."/>
            <person name="Bills G."/>
            <person name="Bluhm B.H."/>
            <person name="Cannon C."/>
            <person name="Castanera R."/>
            <person name="Culley D.E."/>
            <person name="Daum C."/>
            <person name="Ezra D."/>
            <person name="Gonzalez J.B."/>
            <person name="Henrissat B."/>
            <person name="Kuo A."/>
            <person name="Liang C."/>
            <person name="Lipzen A."/>
            <person name="Lutzoni F."/>
            <person name="Magnuson J."/>
            <person name="Mondo S."/>
            <person name="Nolan M."/>
            <person name="Ohm R."/>
            <person name="Pangilinan J."/>
            <person name="Park H.-J."/>
            <person name="Ramirez L."/>
            <person name="Alfaro M."/>
            <person name="Sun H."/>
            <person name="Tritt A."/>
            <person name="Yoshinaga Y."/>
            <person name="Zwiers L.-H."/>
            <person name="Turgeon B.G."/>
            <person name="Goodwin S.B."/>
            <person name="Spatafora J.W."/>
            <person name="Crous P.W."/>
            <person name="Grigoriev I.V."/>
        </authorList>
    </citation>
    <scope>NUCLEOTIDE SEQUENCE</scope>
    <source>
        <strain evidence="8">CBS 394.84</strain>
    </source>
</reference>
<dbReference type="AlphaFoldDB" id="A0A9P4GMI1"/>
<evidence type="ECO:0000259" key="6">
    <source>
        <dbReference type="PROSITE" id="PS50089"/>
    </source>
</evidence>
<dbReference type="InterPro" id="IPR000222">
    <property type="entry name" value="PP2C_BS"/>
</dbReference>
<protein>
    <submittedName>
        <fullName evidence="8">Protein serine/threonine phosphatase 2C</fullName>
    </submittedName>
</protein>
<keyword evidence="1" id="KW-0479">Metal-binding</keyword>
<dbReference type="CDD" id="cd00143">
    <property type="entry name" value="PP2Cc"/>
    <property type="match status" value="1"/>
</dbReference>
<dbReference type="GO" id="GO:0004722">
    <property type="term" value="F:protein serine/threonine phosphatase activity"/>
    <property type="evidence" value="ECO:0007669"/>
    <property type="project" value="InterPro"/>
</dbReference>
<comment type="similarity">
    <text evidence="5">Belongs to the PP2C family.</text>
</comment>
<keyword evidence="3 5" id="KW-0904">Protein phosphatase</keyword>
<dbReference type="Gene3D" id="3.60.40.10">
    <property type="entry name" value="PPM-type phosphatase domain"/>
    <property type="match status" value="1"/>
</dbReference>
<dbReference type="PROSITE" id="PS01032">
    <property type="entry name" value="PPM_1"/>
    <property type="match status" value="1"/>
</dbReference>
<keyword evidence="4" id="KW-0863">Zinc-finger</keyword>
<evidence type="ECO:0000256" key="4">
    <source>
        <dbReference type="PROSITE-ProRule" id="PRU00175"/>
    </source>
</evidence>
<evidence type="ECO:0000256" key="2">
    <source>
        <dbReference type="ARBA" id="ARBA00022801"/>
    </source>
</evidence>
<dbReference type="CDD" id="cd16448">
    <property type="entry name" value="RING-H2"/>
    <property type="match status" value="1"/>
</dbReference>
<dbReference type="Pfam" id="PF00481">
    <property type="entry name" value="PP2C"/>
    <property type="match status" value="1"/>
</dbReference>
<gene>
    <name evidence="8" type="ORF">K460DRAFT_374973</name>
</gene>
<dbReference type="RefSeq" id="XP_040790604.1">
    <property type="nucleotide sequence ID" value="XM_040934721.1"/>
</dbReference>
<dbReference type="InterPro" id="IPR001932">
    <property type="entry name" value="PPM-type_phosphatase-like_dom"/>
</dbReference>
<name>A0A9P4GMI1_9PLEO</name>
<organism evidence="8 9">
    <name type="scientific">Cucurbitaria berberidis CBS 394.84</name>
    <dbReference type="NCBI Taxonomy" id="1168544"/>
    <lineage>
        <taxon>Eukaryota</taxon>
        <taxon>Fungi</taxon>
        <taxon>Dikarya</taxon>
        <taxon>Ascomycota</taxon>
        <taxon>Pezizomycotina</taxon>
        <taxon>Dothideomycetes</taxon>
        <taxon>Pleosporomycetidae</taxon>
        <taxon>Pleosporales</taxon>
        <taxon>Pleosporineae</taxon>
        <taxon>Cucurbitariaceae</taxon>
        <taxon>Cucurbitaria</taxon>
    </lineage>
</organism>
<dbReference type="SUPFAM" id="SSF81606">
    <property type="entry name" value="PP2C-like"/>
    <property type="match status" value="1"/>
</dbReference>
<feature type="domain" description="PPM-type phosphatase" evidence="7">
    <location>
        <begin position="345"/>
        <end position="651"/>
    </location>
</feature>
<proteinExistence type="inferred from homology"/>
<keyword evidence="4" id="KW-0862">Zinc</keyword>
<dbReference type="SUPFAM" id="SSF57850">
    <property type="entry name" value="RING/U-box"/>
    <property type="match status" value="1"/>
</dbReference>
<dbReference type="Proteomes" id="UP000800039">
    <property type="component" value="Unassembled WGS sequence"/>
</dbReference>
<accession>A0A9P4GMI1</accession>
<dbReference type="GO" id="GO:0008270">
    <property type="term" value="F:zinc ion binding"/>
    <property type="evidence" value="ECO:0007669"/>
    <property type="project" value="UniProtKB-KW"/>
</dbReference>
<dbReference type="PANTHER" id="PTHR47992">
    <property type="entry name" value="PROTEIN PHOSPHATASE"/>
    <property type="match status" value="1"/>
</dbReference>
<comment type="caution">
    <text evidence="8">The sequence shown here is derived from an EMBL/GenBank/DDBJ whole genome shotgun (WGS) entry which is preliminary data.</text>
</comment>
<evidence type="ECO:0000259" key="7">
    <source>
        <dbReference type="PROSITE" id="PS51746"/>
    </source>
</evidence>
<dbReference type="SMART" id="SM00332">
    <property type="entry name" value="PP2Cc"/>
    <property type="match status" value="1"/>
</dbReference>
<dbReference type="Gene3D" id="3.30.40.10">
    <property type="entry name" value="Zinc/RING finger domain, C3HC4 (zinc finger)"/>
    <property type="match status" value="1"/>
</dbReference>
<dbReference type="EMBL" id="ML976615">
    <property type="protein sequence ID" value="KAF1848041.1"/>
    <property type="molecule type" value="Genomic_DNA"/>
</dbReference>
<keyword evidence="2 5" id="KW-0378">Hydrolase</keyword>
<dbReference type="PROSITE" id="PS50089">
    <property type="entry name" value="ZF_RING_2"/>
    <property type="match status" value="1"/>
</dbReference>
<dbReference type="InterPro" id="IPR036457">
    <property type="entry name" value="PPM-type-like_dom_sf"/>
</dbReference>
<sequence length="694" mass="77440">MTDDKLVQEALQARNWLFGILDCHDQLFGREREMRMFRVAVEKELAGGEGEWSGKDMEKLYMALTHCKLTSPEDRLKAAFALVLHLNFAEHLKDVSELAAIRTARTHRAAPMDAEIEETRELIFEKARLIKVDQFACAIPLSVLTTVSTPSTIDDNAGCCPICQSSYNDLSAFPISELLADYPVRIKHCGHIIGKACLAQWMVTPKIDEAKYPHRTCPMCRVEIEGVDAFEKPDSLLQWLRKDRRAIETVKDLVYGYGLEFEECCDVVVQTMSEDIACEELMAEVRKMRSKREDDGAFEKEEAFLKETMDDLKKEKWAWGFRGDGVWRKLRQEWMNTSAIINIVDYGVSTILGSRADQEDRYCALNIGQLKSRKEVGLFAVYDGHGGTETVDYVSEHLVTHIEQQFAATSRTLEPEEYKQAIQRAIKAVDKDLDRADLRGGSTVALALIDTKQGVLIEVDLGDSHVVFSEHQFDSVIVGGSSDDGNAISEEGWKVEVLSEEHAPDNPEERKRIEQAGGEINYITGIPRIGGVSMARALGDVQYKKPRVNRLAGHDLSDLAGVHTGVAPGKTVKENLVSNKAHSSIRHLQGQSLILLASDGVGDAKDAEEVTRLAVDRWNQGKAAKDIAEELTSREALRGGADNCTVVVVVVDTEHKGRRSIDSPRMSLDVPLDVTGSRRRRRSSMASLKDWIRG</sequence>
<evidence type="ECO:0000256" key="5">
    <source>
        <dbReference type="RuleBase" id="RU003465"/>
    </source>
</evidence>
<dbReference type="InterPro" id="IPR001841">
    <property type="entry name" value="Znf_RING"/>
</dbReference>
<keyword evidence="9" id="KW-1185">Reference proteome</keyword>
<dbReference type="OrthoDB" id="8062037at2759"/>
<evidence type="ECO:0000256" key="1">
    <source>
        <dbReference type="ARBA" id="ARBA00022723"/>
    </source>
</evidence>
<dbReference type="PROSITE" id="PS51746">
    <property type="entry name" value="PPM_2"/>
    <property type="match status" value="1"/>
</dbReference>
<evidence type="ECO:0000313" key="8">
    <source>
        <dbReference type="EMBL" id="KAF1848041.1"/>
    </source>
</evidence>
<dbReference type="InterPro" id="IPR013083">
    <property type="entry name" value="Znf_RING/FYVE/PHD"/>
</dbReference>
<evidence type="ECO:0000256" key="3">
    <source>
        <dbReference type="ARBA" id="ARBA00022912"/>
    </source>
</evidence>
<dbReference type="InterPro" id="IPR015655">
    <property type="entry name" value="PP2C"/>
</dbReference>